<dbReference type="GO" id="GO:0016034">
    <property type="term" value="F:maleylacetoacetate isomerase activity"/>
    <property type="evidence" value="ECO:0007669"/>
    <property type="project" value="UniProtKB-EC"/>
</dbReference>
<dbReference type="InterPro" id="IPR040079">
    <property type="entry name" value="Glutathione_S-Trfase"/>
</dbReference>
<keyword evidence="4" id="KW-0413">Isomerase</keyword>
<protein>
    <submittedName>
        <fullName evidence="4">Maleylacetoacetate isomerase</fullName>
        <ecNumber evidence="4">5.2.1.2</ecNumber>
    </submittedName>
</protein>
<dbReference type="InterPro" id="IPR010987">
    <property type="entry name" value="Glutathione-S-Trfase_C-like"/>
</dbReference>
<dbReference type="RefSeq" id="WP_117952942.1">
    <property type="nucleotide sequence ID" value="NZ_QRAN01000003.1"/>
</dbReference>
<evidence type="ECO:0000313" key="5">
    <source>
        <dbReference type="Proteomes" id="UP000265509"/>
    </source>
</evidence>
<dbReference type="SUPFAM" id="SSF47616">
    <property type="entry name" value="GST C-terminal domain-like"/>
    <property type="match status" value="1"/>
</dbReference>
<dbReference type="PANTHER" id="PTHR42673">
    <property type="entry name" value="MALEYLACETOACETATE ISOMERASE"/>
    <property type="match status" value="1"/>
</dbReference>
<dbReference type="Gene3D" id="3.40.30.10">
    <property type="entry name" value="Glutaredoxin"/>
    <property type="match status" value="1"/>
</dbReference>
<dbReference type="AlphaFoldDB" id="A0A3L7E2T4"/>
<dbReference type="InterPro" id="IPR004046">
    <property type="entry name" value="GST_C"/>
</dbReference>
<dbReference type="PANTHER" id="PTHR42673:SF21">
    <property type="entry name" value="GLUTATHIONE S-TRANSFERASE YFCF"/>
    <property type="match status" value="1"/>
</dbReference>
<dbReference type="CDD" id="cd03191">
    <property type="entry name" value="GST_C_Zeta"/>
    <property type="match status" value="1"/>
</dbReference>
<organism evidence="4 5">
    <name type="scientific">Seongchinamella sediminis</name>
    <dbReference type="NCBI Taxonomy" id="2283635"/>
    <lineage>
        <taxon>Bacteria</taxon>
        <taxon>Pseudomonadati</taxon>
        <taxon>Pseudomonadota</taxon>
        <taxon>Gammaproteobacteria</taxon>
        <taxon>Cellvibrionales</taxon>
        <taxon>Halieaceae</taxon>
        <taxon>Seongchinamella</taxon>
    </lineage>
</organism>
<feature type="domain" description="GST C-terminal" evidence="3">
    <location>
        <begin position="86"/>
        <end position="212"/>
    </location>
</feature>
<dbReference type="GO" id="GO:0006559">
    <property type="term" value="P:L-phenylalanine catabolic process"/>
    <property type="evidence" value="ECO:0007669"/>
    <property type="project" value="TreeGrafter"/>
</dbReference>
<dbReference type="GO" id="GO:0005737">
    <property type="term" value="C:cytoplasm"/>
    <property type="evidence" value="ECO:0007669"/>
    <property type="project" value="InterPro"/>
</dbReference>
<evidence type="ECO:0000256" key="1">
    <source>
        <dbReference type="ARBA" id="ARBA00010007"/>
    </source>
</evidence>
<accession>A0A3L7E2T4</accession>
<dbReference type="InterPro" id="IPR036282">
    <property type="entry name" value="Glutathione-S-Trfase_C_sf"/>
</dbReference>
<dbReference type="PROSITE" id="PS50405">
    <property type="entry name" value="GST_CTER"/>
    <property type="match status" value="1"/>
</dbReference>
<dbReference type="PROSITE" id="PS50404">
    <property type="entry name" value="GST_NTER"/>
    <property type="match status" value="1"/>
</dbReference>
<reference evidence="4 5" key="1">
    <citation type="submission" date="2018-07" db="EMBL/GenBank/DDBJ databases">
        <title>Halioglobus sp. genome submission.</title>
        <authorList>
            <person name="Ye M.-Q."/>
            <person name="Du Z.-J."/>
        </authorList>
    </citation>
    <scope>NUCLEOTIDE SEQUENCE [LARGE SCALE GENOMIC DNA]</scope>
    <source>
        <strain evidence="4 5">U0301</strain>
    </source>
</reference>
<dbReference type="InterPro" id="IPR034333">
    <property type="entry name" value="GST_Zeta_N"/>
</dbReference>
<dbReference type="Proteomes" id="UP000265509">
    <property type="component" value="Unassembled WGS sequence"/>
</dbReference>
<evidence type="ECO:0000259" key="2">
    <source>
        <dbReference type="PROSITE" id="PS50404"/>
    </source>
</evidence>
<dbReference type="InterPro" id="IPR005955">
    <property type="entry name" value="GST_Zeta"/>
</dbReference>
<dbReference type="SFLD" id="SFLDS00019">
    <property type="entry name" value="Glutathione_Transferase_(cytos"/>
    <property type="match status" value="1"/>
</dbReference>
<dbReference type="Pfam" id="PF00043">
    <property type="entry name" value="GST_C"/>
    <property type="match status" value="1"/>
</dbReference>
<dbReference type="NCBIfam" id="TIGR01262">
    <property type="entry name" value="maiA"/>
    <property type="match status" value="1"/>
</dbReference>
<dbReference type="CDD" id="cd03042">
    <property type="entry name" value="GST_N_Zeta"/>
    <property type="match status" value="1"/>
</dbReference>
<evidence type="ECO:0000313" key="4">
    <source>
        <dbReference type="EMBL" id="RLQ23175.1"/>
    </source>
</evidence>
<name>A0A3L7E2T4_9GAMM</name>
<sequence>MQLYSYFRSSAAYRVRIALNIKGLDYDYLPVNLLQQEHNAERYLARNPQGLVPALQLDSGEVLAQSVAILEWLEETCPEPALLPLDPLQRARIRSMVNSVCCDIHPLCNVGVLNYLREHYQVTGEDLHNWFSTWMHRSFRPIEQALAASNSTYSFGETPCMADVLLVPQVFNARRFAIALDDYPHLQRVVDNCGQLPAFAAAAPERQPDASG</sequence>
<dbReference type="EC" id="5.2.1.2" evidence="4"/>
<dbReference type="GO" id="GO:0004364">
    <property type="term" value="F:glutathione transferase activity"/>
    <property type="evidence" value="ECO:0007669"/>
    <property type="project" value="TreeGrafter"/>
</dbReference>
<proteinExistence type="inferred from homology"/>
<feature type="domain" description="GST N-terminal" evidence="2">
    <location>
        <begin position="1"/>
        <end position="81"/>
    </location>
</feature>
<comment type="caution">
    <text evidence="4">The sequence shown here is derived from an EMBL/GenBank/DDBJ whole genome shotgun (WGS) entry which is preliminary data.</text>
</comment>
<keyword evidence="5" id="KW-1185">Reference proteome</keyword>
<dbReference type="Pfam" id="PF13409">
    <property type="entry name" value="GST_N_2"/>
    <property type="match status" value="1"/>
</dbReference>
<dbReference type="EMBL" id="QRAN01000003">
    <property type="protein sequence ID" value="RLQ23175.1"/>
    <property type="molecule type" value="Genomic_DNA"/>
</dbReference>
<dbReference type="OrthoDB" id="509852at2"/>
<dbReference type="GO" id="GO:0006749">
    <property type="term" value="P:glutathione metabolic process"/>
    <property type="evidence" value="ECO:0007669"/>
    <property type="project" value="TreeGrafter"/>
</dbReference>
<dbReference type="Gene3D" id="1.20.1050.10">
    <property type="match status" value="1"/>
</dbReference>
<dbReference type="InterPro" id="IPR004045">
    <property type="entry name" value="Glutathione_S-Trfase_N"/>
</dbReference>
<dbReference type="SFLD" id="SFLDG00358">
    <property type="entry name" value="Main_(cytGST)"/>
    <property type="match status" value="1"/>
</dbReference>
<dbReference type="InterPro" id="IPR034330">
    <property type="entry name" value="GST_Zeta_C"/>
</dbReference>
<comment type="similarity">
    <text evidence="1">Belongs to the GST superfamily. Zeta family.</text>
</comment>
<dbReference type="SUPFAM" id="SSF52833">
    <property type="entry name" value="Thioredoxin-like"/>
    <property type="match status" value="1"/>
</dbReference>
<dbReference type="InterPro" id="IPR036249">
    <property type="entry name" value="Thioredoxin-like_sf"/>
</dbReference>
<evidence type="ECO:0000259" key="3">
    <source>
        <dbReference type="PROSITE" id="PS50405"/>
    </source>
</evidence>
<gene>
    <name evidence="4" type="primary">maiA</name>
    <name evidence="4" type="ORF">DWB85_04205</name>
</gene>